<feature type="domain" description="N-acetyltransferase" evidence="1">
    <location>
        <begin position="10"/>
        <end position="141"/>
    </location>
</feature>
<dbReference type="Pfam" id="PF18014">
    <property type="entry name" value="Acetyltransf_18"/>
    <property type="match status" value="1"/>
</dbReference>
<evidence type="ECO:0000313" key="3">
    <source>
        <dbReference type="EMBL" id="VWB24375.1"/>
    </source>
</evidence>
<accession>A0A6H9STH1</accession>
<dbReference type="Pfam" id="PF13508">
    <property type="entry name" value="Acetyltransf_7"/>
    <property type="match status" value="1"/>
</dbReference>
<dbReference type="Proteomes" id="UP000494222">
    <property type="component" value="Unassembled WGS sequence"/>
</dbReference>
<evidence type="ECO:0000313" key="5">
    <source>
        <dbReference type="Proteomes" id="UP000494222"/>
    </source>
</evidence>
<dbReference type="InterPro" id="IPR016181">
    <property type="entry name" value="Acyl_CoA_acyltransferase"/>
</dbReference>
<dbReference type="AlphaFoldDB" id="A0A6H9STH1"/>
<gene>
    <name evidence="3" type="ORF">BLA24064_00989</name>
    <name evidence="2" type="ORF">F7R21_01650</name>
</gene>
<dbReference type="Proteomes" id="UP000430232">
    <property type="component" value="Unassembled WGS sequence"/>
</dbReference>
<evidence type="ECO:0000313" key="2">
    <source>
        <dbReference type="EMBL" id="KAB0644532.1"/>
    </source>
</evidence>
<evidence type="ECO:0000313" key="4">
    <source>
        <dbReference type="Proteomes" id="UP000430232"/>
    </source>
</evidence>
<dbReference type="PANTHER" id="PTHR47237:SF2">
    <property type="entry name" value="BLL4206 PROTEIN"/>
    <property type="match status" value="1"/>
</dbReference>
<name>A0A6H9STH1_9BURK</name>
<keyword evidence="2" id="KW-0808">Transferase</keyword>
<reference evidence="2 4" key="1">
    <citation type="submission" date="2019-09" db="EMBL/GenBank/DDBJ databases">
        <title>Draft genome sequences of 48 bacterial type strains from the CCUG.</title>
        <authorList>
            <person name="Tunovic T."/>
            <person name="Pineiro-Iglesias B."/>
            <person name="Unosson C."/>
            <person name="Inganas E."/>
            <person name="Ohlen M."/>
            <person name="Cardew S."/>
            <person name="Jensie-Markopoulos S."/>
            <person name="Salva-Serra F."/>
            <person name="Jaen-Luchoro D."/>
            <person name="Karlsson R."/>
            <person name="Svensson-Stadler L."/>
            <person name="Chun J."/>
            <person name="Moore E."/>
        </authorList>
    </citation>
    <scope>NUCLEOTIDE SEQUENCE [LARGE SCALE GENOMIC DNA]</scope>
    <source>
        <strain evidence="2 4">CCUG 54555</strain>
    </source>
</reference>
<dbReference type="RefSeq" id="WP_151062563.1">
    <property type="nucleotide sequence ID" value="NZ_CABVPL010000004.1"/>
</dbReference>
<evidence type="ECO:0000259" key="1">
    <source>
        <dbReference type="PROSITE" id="PS51186"/>
    </source>
</evidence>
<dbReference type="SUPFAM" id="SSF55729">
    <property type="entry name" value="Acyl-CoA N-acyltransferases (Nat)"/>
    <property type="match status" value="1"/>
</dbReference>
<dbReference type="InterPro" id="IPR052729">
    <property type="entry name" value="Acyl/Acetyltrans_Enzymes"/>
</dbReference>
<dbReference type="Gene3D" id="3.40.630.90">
    <property type="match status" value="1"/>
</dbReference>
<organism evidence="2 4">
    <name type="scientific">Burkholderia latens</name>
    <dbReference type="NCBI Taxonomy" id="488446"/>
    <lineage>
        <taxon>Bacteria</taxon>
        <taxon>Pseudomonadati</taxon>
        <taxon>Pseudomonadota</taxon>
        <taxon>Betaproteobacteria</taxon>
        <taxon>Burkholderiales</taxon>
        <taxon>Burkholderiaceae</taxon>
        <taxon>Burkholderia</taxon>
        <taxon>Burkholderia cepacia complex</taxon>
    </lineage>
</organism>
<keyword evidence="4" id="KW-1185">Reference proteome</keyword>
<proteinExistence type="predicted"/>
<dbReference type="EMBL" id="CABVPL010000004">
    <property type="protein sequence ID" value="VWB24375.1"/>
    <property type="molecule type" value="Genomic_DNA"/>
</dbReference>
<dbReference type="GO" id="GO:0016747">
    <property type="term" value="F:acyltransferase activity, transferring groups other than amino-acyl groups"/>
    <property type="evidence" value="ECO:0007669"/>
    <property type="project" value="InterPro"/>
</dbReference>
<dbReference type="PROSITE" id="PS51186">
    <property type="entry name" value="GNAT"/>
    <property type="match status" value="1"/>
</dbReference>
<dbReference type="Gene3D" id="3.40.630.30">
    <property type="match status" value="1"/>
</dbReference>
<dbReference type="InterPro" id="IPR041496">
    <property type="entry name" value="YitH/HolE_GNAT"/>
</dbReference>
<dbReference type="CDD" id="cd04301">
    <property type="entry name" value="NAT_SF"/>
    <property type="match status" value="1"/>
</dbReference>
<protein>
    <submittedName>
        <fullName evidence="2">GNAT family N-acetyltransferase</fullName>
    </submittedName>
    <submittedName>
        <fullName evidence="3">Putative acetyltransferase</fullName>
    </submittedName>
</protein>
<dbReference type="PANTHER" id="PTHR47237">
    <property type="entry name" value="SLL0310 PROTEIN"/>
    <property type="match status" value="1"/>
</dbReference>
<dbReference type="GeneID" id="99788259"/>
<reference evidence="3 5" key="2">
    <citation type="submission" date="2019-09" db="EMBL/GenBank/DDBJ databases">
        <authorList>
            <person name="Depoorter E."/>
        </authorList>
    </citation>
    <scope>NUCLEOTIDE SEQUENCE [LARGE SCALE GENOMIC DNA]</scope>
    <source>
        <strain evidence="3">LMG 24064</strain>
    </source>
</reference>
<sequence>MSTLSVKNAPTYRAFESTDIIAAHALSLAAGWPHRAEDWQLMFAAGSGFVAQDDGEVIGTALCWQCGTDGGTLGLVIVSPEAQGRGIGRQLMELVLEVLGNRVTFLHATPAGKPLYERLGFEACGTVDQHQGAVSNVPRVTPPAGEQLRSLKRDDVPLVIELASRASGLDRSQIIPVLLDVAQGVVLERAGELVGFALFRRFGRGYAIGPVVAAHSPGDGRAKALIAHWLAMYSGEFVRIDVPREGGLTDWLNAVGVKRIDTVVKMVRNEPAERHSGKPDAIYGVFGIINQAMG</sequence>
<dbReference type="InterPro" id="IPR000182">
    <property type="entry name" value="GNAT_dom"/>
</dbReference>
<dbReference type="OrthoDB" id="510731at2"/>
<dbReference type="EMBL" id="VZOJ01000002">
    <property type="protein sequence ID" value="KAB0644532.1"/>
    <property type="molecule type" value="Genomic_DNA"/>
</dbReference>